<organism evidence="1 2">
    <name type="scientific">Rattus norvegicus</name>
    <name type="common">Rat</name>
    <dbReference type="NCBI Taxonomy" id="10116"/>
    <lineage>
        <taxon>Eukaryota</taxon>
        <taxon>Metazoa</taxon>
        <taxon>Chordata</taxon>
        <taxon>Craniata</taxon>
        <taxon>Vertebrata</taxon>
        <taxon>Euteleostomi</taxon>
        <taxon>Mammalia</taxon>
        <taxon>Eutheria</taxon>
        <taxon>Euarchontoglires</taxon>
        <taxon>Glires</taxon>
        <taxon>Rodentia</taxon>
        <taxon>Myomorpha</taxon>
        <taxon>Muroidea</taxon>
        <taxon>Muridae</taxon>
        <taxon>Murinae</taxon>
        <taxon>Rattus</taxon>
    </lineage>
</organism>
<dbReference type="Proteomes" id="UP000234681">
    <property type="component" value="Chromosome 2"/>
</dbReference>
<dbReference type="AlphaFoldDB" id="A6JV80"/>
<name>A6JV80_RAT</name>
<sequence>MYVFAYIRKTVEYLPTYLIGRGGVFILG</sequence>
<evidence type="ECO:0000313" key="2">
    <source>
        <dbReference type="Proteomes" id="UP000234681"/>
    </source>
</evidence>
<protein>
    <submittedName>
        <fullName evidence="1">RCG50001</fullName>
    </submittedName>
</protein>
<accession>A6JV80</accession>
<gene>
    <name evidence="1" type="ORF">rCG_50001</name>
</gene>
<evidence type="ECO:0000313" key="1">
    <source>
        <dbReference type="EMBL" id="EDM14972.1"/>
    </source>
</evidence>
<dbReference type="EMBL" id="CH474003">
    <property type="protein sequence ID" value="EDM14972.1"/>
    <property type="molecule type" value="Genomic_DNA"/>
</dbReference>
<reference evidence="1 2" key="1">
    <citation type="submission" date="2005-09" db="EMBL/GenBank/DDBJ databases">
        <authorList>
            <person name="Mural R.J."/>
            <person name="Li P.W."/>
            <person name="Adams M.D."/>
            <person name="Amanatides P.G."/>
            <person name="Baden-Tillson H."/>
            <person name="Barnstead M."/>
            <person name="Chin S.H."/>
            <person name="Dew I."/>
            <person name="Evans C.A."/>
            <person name="Ferriera S."/>
            <person name="Flanigan M."/>
            <person name="Fosler C."/>
            <person name="Glodek A."/>
            <person name="Gu Z."/>
            <person name="Holt R.A."/>
            <person name="Jennings D."/>
            <person name="Kraft C.L."/>
            <person name="Lu F."/>
            <person name="Nguyen T."/>
            <person name="Nusskern D.R."/>
            <person name="Pfannkoch C.M."/>
            <person name="Sitter C."/>
            <person name="Sutton G.G."/>
            <person name="Venter J.C."/>
            <person name="Wang Z."/>
            <person name="Woodage T."/>
            <person name="Zheng X.H."/>
            <person name="Zhong F."/>
        </authorList>
    </citation>
    <scope>NUCLEOTIDE SEQUENCE [LARGE SCALE GENOMIC DNA]</scope>
    <source>
        <strain>BN</strain>
        <strain evidence="2">Sprague-Dawley</strain>
    </source>
</reference>
<proteinExistence type="predicted"/>